<protein>
    <submittedName>
        <fullName evidence="1">Sulfonate/nitrate/taurine transporter ATP-binding protein</fullName>
    </submittedName>
</protein>
<evidence type="ECO:0000313" key="2">
    <source>
        <dbReference type="Proteomes" id="UP000464314"/>
    </source>
</evidence>
<sequence length="56" mass="6523">MADRIIVLTSRPGTVKKVIDVNLTVDEKTPFRARSAPEFKDYFNLIWKELSQNEIK</sequence>
<dbReference type="EMBL" id="CP048000">
    <property type="protein sequence ID" value="QHQ62834.1"/>
    <property type="molecule type" value="Genomic_DNA"/>
</dbReference>
<accession>A0A6P1TPB9</accession>
<keyword evidence="2" id="KW-1185">Reference proteome</keyword>
<dbReference type="KEGG" id="anr:Ana3638_20310"/>
<reference evidence="1 2" key="1">
    <citation type="submission" date="2020-01" db="EMBL/GenBank/DDBJ databases">
        <title>Genome analysis of Anaerocolumna sp. CBA3638.</title>
        <authorList>
            <person name="Kim J."/>
            <person name="Roh S.W."/>
        </authorList>
    </citation>
    <scope>NUCLEOTIDE SEQUENCE [LARGE SCALE GENOMIC DNA]</scope>
    <source>
        <strain evidence="1 2">CBA3638</strain>
    </source>
</reference>
<dbReference type="Proteomes" id="UP000464314">
    <property type="component" value="Chromosome"/>
</dbReference>
<gene>
    <name evidence="1" type="ORF">Ana3638_20310</name>
</gene>
<name>A0A6P1TPB9_9FIRM</name>
<keyword evidence="1" id="KW-0547">Nucleotide-binding</keyword>
<evidence type="ECO:0000313" key="1">
    <source>
        <dbReference type="EMBL" id="QHQ62834.1"/>
    </source>
</evidence>
<dbReference type="GO" id="GO:0005524">
    <property type="term" value="F:ATP binding"/>
    <property type="evidence" value="ECO:0007669"/>
    <property type="project" value="UniProtKB-KW"/>
</dbReference>
<dbReference type="RefSeq" id="WP_161839656.1">
    <property type="nucleotide sequence ID" value="NZ_CP048000.1"/>
</dbReference>
<keyword evidence="1" id="KW-0067">ATP-binding</keyword>
<proteinExistence type="predicted"/>
<dbReference type="AlphaFoldDB" id="A0A6P1TPB9"/>
<organism evidence="1 2">
    <name type="scientific">Anaerocolumna sedimenticola</name>
    <dbReference type="NCBI Taxonomy" id="2696063"/>
    <lineage>
        <taxon>Bacteria</taxon>
        <taxon>Bacillati</taxon>
        <taxon>Bacillota</taxon>
        <taxon>Clostridia</taxon>
        <taxon>Lachnospirales</taxon>
        <taxon>Lachnospiraceae</taxon>
        <taxon>Anaerocolumna</taxon>
    </lineage>
</organism>